<sequence length="261" mass="30062">MDNLVFISKADMEAPNPVSVARRTRLAASIESLPPELRMMVYETFAESLEEDGEQTIFQYQLGWNDAQNYSLQDSNACTMLVRAHPRPLLALSPRITQEAEQRLPDSQPLLMTIPQPWRLEPRQPFHRDPGWFRVSDQTWRWLKAREGEITSLFNDVAGVLIRVQQDDTAGGQYTASVLWSDHRYNATPTLARETFYIGRRTPGEDRESKLRLAWKLQESINSRAGHGLACPEIRLIGDFLVHEQDTLDAMYELRRELQHG</sequence>
<organism evidence="1 2">
    <name type="scientific">Myriangium duriaei CBS 260.36</name>
    <dbReference type="NCBI Taxonomy" id="1168546"/>
    <lineage>
        <taxon>Eukaryota</taxon>
        <taxon>Fungi</taxon>
        <taxon>Dikarya</taxon>
        <taxon>Ascomycota</taxon>
        <taxon>Pezizomycotina</taxon>
        <taxon>Dothideomycetes</taxon>
        <taxon>Dothideomycetidae</taxon>
        <taxon>Myriangiales</taxon>
        <taxon>Myriangiaceae</taxon>
        <taxon>Myriangium</taxon>
    </lineage>
</organism>
<accession>A0A9P4ML25</accession>
<comment type="caution">
    <text evidence="1">The sequence shown here is derived from an EMBL/GenBank/DDBJ whole genome shotgun (WGS) entry which is preliminary data.</text>
</comment>
<dbReference type="Proteomes" id="UP000799439">
    <property type="component" value="Unassembled WGS sequence"/>
</dbReference>
<dbReference type="AlphaFoldDB" id="A0A9P4ML25"/>
<evidence type="ECO:0000313" key="2">
    <source>
        <dbReference type="Proteomes" id="UP000799439"/>
    </source>
</evidence>
<keyword evidence="2" id="KW-1185">Reference proteome</keyword>
<gene>
    <name evidence="1" type="ORF">K461DRAFT_269567</name>
</gene>
<evidence type="ECO:0000313" key="1">
    <source>
        <dbReference type="EMBL" id="KAF2151316.1"/>
    </source>
</evidence>
<protein>
    <submittedName>
        <fullName evidence="1">Uncharacterized protein</fullName>
    </submittedName>
</protein>
<reference evidence="1" key="1">
    <citation type="journal article" date="2020" name="Stud. Mycol.">
        <title>101 Dothideomycetes genomes: a test case for predicting lifestyles and emergence of pathogens.</title>
        <authorList>
            <person name="Haridas S."/>
            <person name="Albert R."/>
            <person name="Binder M."/>
            <person name="Bloem J."/>
            <person name="Labutti K."/>
            <person name="Salamov A."/>
            <person name="Andreopoulos B."/>
            <person name="Baker S."/>
            <person name="Barry K."/>
            <person name="Bills G."/>
            <person name="Bluhm B."/>
            <person name="Cannon C."/>
            <person name="Castanera R."/>
            <person name="Culley D."/>
            <person name="Daum C."/>
            <person name="Ezra D."/>
            <person name="Gonzalez J."/>
            <person name="Henrissat B."/>
            <person name="Kuo A."/>
            <person name="Liang C."/>
            <person name="Lipzen A."/>
            <person name="Lutzoni F."/>
            <person name="Magnuson J."/>
            <person name="Mondo S."/>
            <person name="Nolan M."/>
            <person name="Ohm R."/>
            <person name="Pangilinan J."/>
            <person name="Park H.-J."/>
            <person name="Ramirez L."/>
            <person name="Alfaro M."/>
            <person name="Sun H."/>
            <person name="Tritt A."/>
            <person name="Yoshinaga Y."/>
            <person name="Zwiers L.-H."/>
            <person name="Turgeon B."/>
            <person name="Goodwin S."/>
            <person name="Spatafora J."/>
            <person name="Crous P."/>
            <person name="Grigoriev I."/>
        </authorList>
    </citation>
    <scope>NUCLEOTIDE SEQUENCE</scope>
    <source>
        <strain evidence="1">CBS 260.36</strain>
    </source>
</reference>
<dbReference type="EMBL" id="ML996088">
    <property type="protein sequence ID" value="KAF2151316.1"/>
    <property type="molecule type" value="Genomic_DNA"/>
</dbReference>
<name>A0A9P4ML25_9PEZI</name>
<proteinExistence type="predicted"/>